<accession>A0ACB8Y4H2</accession>
<name>A0ACB8Y4H2_ARCLA</name>
<gene>
    <name evidence="1" type="ORF">L6452_37982</name>
</gene>
<sequence>MVKDCFTTHDRNFATRPNTAITRHMVYDNAGFALAPYGPYWRELRKLVTSELFTNQHLEKHKNVRNSEINSFVNNLFLSTLKNGDRTSTIDMSKCVFLHSNYVKHMILVDSHVDGFGKHRFNANMGPFVTIEQPSRPTSGSGGARHPRRIGETGGRIRYKKPTGQNYEYIPFSSGRRMCPAITFTFQVIHLTLARLLQGFDLSTPMGKLVDMSEGLGISLPKVKPLEVIVTPRLSRKLYG</sequence>
<dbReference type="EMBL" id="CM042060">
    <property type="protein sequence ID" value="KAI3678681.1"/>
    <property type="molecule type" value="Genomic_DNA"/>
</dbReference>
<dbReference type="Proteomes" id="UP001055879">
    <property type="component" value="Linkage Group LG14"/>
</dbReference>
<keyword evidence="2" id="KW-1185">Reference proteome</keyword>
<proteinExistence type="predicted"/>
<evidence type="ECO:0000313" key="2">
    <source>
        <dbReference type="Proteomes" id="UP001055879"/>
    </source>
</evidence>
<protein>
    <submittedName>
        <fullName evidence="1">Uncharacterized protein</fullName>
    </submittedName>
</protein>
<organism evidence="1 2">
    <name type="scientific">Arctium lappa</name>
    <name type="common">Greater burdock</name>
    <name type="synonym">Lappa major</name>
    <dbReference type="NCBI Taxonomy" id="4217"/>
    <lineage>
        <taxon>Eukaryota</taxon>
        <taxon>Viridiplantae</taxon>
        <taxon>Streptophyta</taxon>
        <taxon>Embryophyta</taxon>
        <taxon>Tracheophyta</taxon>
        <taxon>Spermatophyta</taxon>
        <taxon>Magnoliopsida</taxon>
        <taxon>eudicotyledons</taxon>
        <taxon>Gunneridae</taxon>
        <taxon>Pentapetalae</taxon>
        <taxon>asterids</taxon>
        <taxon>campanulids</taxon>
        <taxon>Asterales</taxon>
        <taxon>Asteraceae</taxon>
        <taxon>Carduoideae</taxon>
        <taxon>Cardueae</taxon>
        <taxon>Arctiinae</taxon>
        <taxon>Arctium</taxon>
    </lineage>
</organism>
<evidence type="ECO:0000313" key="1">
    <source>
        <dbReference type="EMBL" id="KAI3678681.1"/>
    </source>
</evidence>
<reference evidence="2" key="1">
    <citation type="journal article" date="2022" name="Mol. Ecol. Resour.">
        <title>The genomes of chicory, endive, great burdock and yacon provide insights into Asteraceae palaeo-polyploidization history and plant inulin production.</title>
        <authorList>
            <person name="Fan W."/>
            <person name="Wang S."/>
            <person name="Wang H."/>
            <person name="Wang A."/>
            <person name="Jiang F."/>
            <person name="Liu H."/>
            <person name="Zhao H."/>
            <person name="Xu D."/>
            <person name="Zhang Y."/>
        </authorList>
    </citation>
    <scope>NUCLEOTIDE SEQUENCE [LARGE SCALE GENOMIC DNA]</scope>
    <source>
        <strain evidence="2">cv. Niubang</strain>
    </source>
</reference>
<reference evidence="1 2" key="2">
    <citation type="journal article" date="2022" name="Mol. Ecol. Resour.">
        <title>The genomes of chicory, endive, great burdock and yacon provide insights into Asteraceae paleo-polyploidization history and plant inulin production.</title>
        <authorList>
            <person name="Fan W."/>
            <person name="Wang S."/>
            <person name="Wang H."/>
            <person name="Wang A."/>
            <person name="Jiang F."/>
            <person name="Liu H."/>
            <person name="Zhao H."/>
            <person name="Xu D."/>
            <person name="Zhang Y."/>
        </authorList>
    </citation>
    <scope>NUCLEOTIDE SEQUENCE [LARGE SCALE GENOMIC DNA]</scope>
    <source>
        <strain evidence="2">cv. Niubang</strain>
    </source>
</reference>
<comment type="caution">
    <text evidence="1">The sequence shown here is derived from an EMBL/GenBank/DDBJ whole genome shotgun (WGS) entry which is preliminary data.</text>
</comment>